<dbReference type="GO" id="GO:0006401">
    <property type="term" value="P:RNA catabolic process"/>
    <property type="evidence" value="ECO:0007669"/>
    <property type="project" value="TreeGrafter"/>
</dbReference>
<feature type="region of interest" description="Disordered" evidence="3">
    <location>
        <begin position="1"/>
        <end position="21"/>
    </location>
</feature>
<evidence type="ECO:0000313" key="6">
    <source>
        <dbReference type="WBParaSite" id="ACRNAN_scaffold339.g17338.t1"/>
    </source>
</evidence>
<dbReference type="WBParaSite" id="ACRNAN_scaffold339.g17338.t1">
    <property type="protein sequence ID" value="ACRNAN_scaffold339.g17338.t1"/>
    <property type="gene ID" value="ACRNAN_scaffold339.g17338"/>
</dbReference>
<feature type="domain" description="Ribonuclease H2 subunit B wHTH" evidence="4">
    <location>
        <begin position="117"/>
        <end position="201"/>
    </location>
</feature>
<dbReference type="Gene3D" id="2.20.25.530">
    <property type="match status" value="1"/>
</dbReference>
<name>A0A914DNS4_9BILA</name>
<dbReference type="GO" id="GO:0005654">
    <property type="term" value="C:nucleoplasm"/>
    <property type="evidence" value="ECO:0007669"/>
    <property type="project" value="TreeGrafter"/>
</dbReference>
<protein>
    <submittedName>
        <fullName evidence="6">Ribonuclease H2 subunit B wHTH domain-containing protein</fullName>
    </submittedName>
</protein>
<dbReference type="PANTHER" id="PTHR13383">
    <property type="entry name" value="RIBONUCLEASE H2 SUBUNIT B"/>
    <property type="match status" value="1"/>
</dbReference>
<evidence type="ECO:0000256" key="2">
    <source>
        <dbReference type="ARBA" id="ARBA00011277"/>
    </source>
</evidence>
<dbReference type="Gene3D" id="1.10.20.120">
    <property type="match status" value="1"/>
</dbReference>
<evidence type="ECO:0000313" key="5">
    <source>
        <dbReference type="Proteomes" id="UP000887540"/>
    </source>
</evidence>
<dbReference type="PANTHER" id="PTHR13383:SF11">
    <property type="entry name" value="RIBONUCLEASE H2 SUBUNIT B"/>
    <property type="match status" value="1"/>
</dbReference>
<dbReference type="AlphaFoldDB" id="A0A914DNS4"/>
<dbReference type="CDD" id="cd09270">
    <property type="entry name" value="RNase_H2-B"/>
    <property type="match status" value="1"/>
</dbReference>
<accession>A0A914DNS4</accession>
<sequence length="302" mass="34435">MVNFRRTRSQTKSIDHEEDDLENGRENLNEIIESQEIKSDESYARKFFVLKESILNAQGSIVPLKHPKFGTKTLYFVSKAEVCEVLKVDDGKTSMFYGESVISDGSITMLSPIHPLFLAIPYLIKVVKSRFAPLDQILVDEDFPAIGRLAENESLIKALAKFSDSKELCDTLMYRYNEELILKWLEGKFEVLKKSLLEHGTLHISIADNEIVLRRYTFGILADFLPEELGLMLKTHLDIQEPETDSYSSWKRKIDEVEEDEENYTPSPQPAKKIVKISTAAKKLKEASKGTKSLMGFFSPKS</sequence>
<reference evidence="6" key="1">
    <citation type="submission" date="2022-11" db="UniProtKB">
        <authorList>
            <consortium name="WormBaseParasite"/>
        </authorList>
    </citation>
    <scope>IDENTIFICATION</scope>
</reference>
<comment type="subunit">
    <text evidence="2">The RNase H2 complex is a heterotrimer composed of the catalytic subunit RNASEH2A and the non-catalytic subunits RNASEH2B and RNASEH2C.</text>
</comment>
<dbReference type="Pfam" id="PF09468">
    <property type="entry name" value="RNase_H2-Ydr279"/>
    <property type="match status" value="1"/>
</dbReference>
<dbReference type="InterPro" id="IPR019024">
    <property type="entry name" value="RNase_H2_suB_wHTH"/>
</dbReference>
<evidence type="ECO:0000256" key="1">
    <source>
        <dbReference type="ARBA" id="ARBA00009823"/>
    </source>
</evidence>
<proteinExistence type="inferred from homology"/>
<comment type="similarity">
    <text evidence="1">Belongs to the RNase H2 subunit B family.</text>
</comment>
<evidence type="ECO:0000256" key="3">
    <source>
        <dbReference type="SAM" id="MobiDB-lite"/>
    </source>
</evidence>
<organism evidence="5 6">
    <name type="scientific">Acrobeloides nanus</name>
    <dbReference type="NCBI Taxonomy" id="290746"/>
    <lineage>
        <taxon>Eukaryota</taxon>
        <taxon>Metazoa</taxon>
        <taxon>Ecdysozoa</taxon>
        <taxon>Nematoda</taxon>
        <taxon>Chromadorea</taxon>
        <taxon>Rhabditida</taxon>
        <taxon>Tylenchina</taxon>
        <taxon>Cephalobomorpha</taxon>
        <taxon>Cephaloboidea</taxon>
        <taxon>Cephalobidae</taxon>
        <taxon>Acrobeloides</taxon>
    </lineage>
</organism>
<dbReference type="GO" id="GO:0032299">
    <property type="term" value="C:ribonuclease H2 complex"/>
    <property type="evidence" value="ECO:0007669"/>
    <property type="project" value="InterPro"/>
</dbReference>
<keyword evidence="5" id="KW-1185">Reference proteome</keyword>
<dbReference type="Proteomes" id="UP000887540">
    <property type="component" value="Unplaced"/>
</dbReference>
<dbReference type="InterPro" id="IPR040456">
    <property type="entry name" value="RNase_H2_suB"/>
</dbReference>
<evidence type="ECO:0000259" key="4">
    <source>
        <dbReference type="Pfam" id="PF09468"/>
    </source>
</evidence>